<gene>
    <name evidence="9" type="primary">trpF</name>
    <name evidence="11" type="ORF">ENY07_13605</name>
</gene>
<dbReference type="SUPFAM" id="SSF51366">
    <property type="entry name" value="Ribulose-phoshate binding barrel"/>
    <property type="match status" value="1"/>
</dbReference>
<dbReference type="UniPathway" id="UPA00035">
    <property type="reaction ID" value="UER00042"/>
</dbReference>
<dbReference type="EC" id="5.3.1.24" evidence="3 9"/>
<evidence type="ECO:0000256" key="2">
    <source>
        <dbReference type="ARBA" id="ARBA00004664"/>
    </source>
</evidence>
<keyword evidence="5 9" id="KW-0028">Amino-acid biosynthesis</keyword>
<feature type="domain" description="N-(5'phosphoribosyl) anthranilate isomerase (PRAI)" evidence="10">
    <location>
        <begin position="3"/>
        <end position="201"/>
    </location>
</feature>
<evidence type="ECO:0000256" key="6">
    <source>
        <dbReference type="ARBA" id="ARBA00022822"/>
    </source>
</evidence>
<evidence type="ECO:0000313" key="11">
    <source>
        <dbReference type="EMBL" id="HGC44236.1"/>
    </source>
</evidence>
<evidence type="ECO:0000259" key="10">
    <source>
        <dbReference type="Pfam" id="PF00697"/>
    </source>
</evidence>
<organism evidence="11">
    <name type="scientific">Acidicaldus sp</name>
    <dbReference type="NCBI Taxonomy" id="1872105"/>
    <lineage>
        <taxon>Bacteria</taxon>
        <taxon>Pseudomonadati</taxon>
        <taxon>Pseudomonadota</taxon>
        <taxon>Alphaproteobacteria</taxon>
        <taxon>Acetobacterales</taxon>
        <taxon>Acetobacteraceae</taxon>
        <taxon>Acidicaldus</taxon>
    </lineage>
</organism>
<dbReference type="CDD" id="cd00405">
    <property type="entry name" value="PRAI"/>
    <property type="match status" value="1"/>
</dbReference>
<keyword evidence="6 9" id="KW-0822">Tryptophan biosynthesis</keyword>
<evidence type="ECO:0000256" key="7">
    <source>
        <dbReference type="ARBA" id="ARBA00023141"/>
    </source>
</evidence>
<keyword evidence="7 9" id="KW-0057">Aromatic amino acid biosynthesis</keyword>
<evidence type="ECO:0000256" key="4">
    <source>
        <dbReference type="ARBA" id="ARBA00022272"/>
    </source>
</evidence>
<dbReference type="InterPro" id="IPR001240">
    <property type="entry name" value="PRAI_dom"/>
</dbReference>
<name>A0A8J4HFR3_9PROT</name>
<reference evidence="11" key="1">
    <citation type="journal article" date="2020" name="mSystems">
        <title>Genome- and Community-Level Interaction Insights into Carbon Utilization and Element Cycling Functions of Hydrothermarchaeota in Hydrothermal Sediment.</title>
        <authorList>
            <person name="Zhou Z."/>
            <person name="Liu Y."/>
            <person name="Xu W."/>
            <person name="Pan J."/>
            <person name="Luo Z.H."/>
            <person name="Li M."/>
        </authorList>
    </citation>
    <scope>NUCLEOTIDE SEQUENCE</scope>
    <source>
        <strain evidence="11">SpSt-997</strain>
    </source>
</reference>
<dbReference type="GO" id="GO:0000162">
    <property type="term" value="P:L-tryptophan biosynthetic process"/>
    <property type="evidence" value="ECO:0007669"/>
    <property type="project" value="UniProtKB-UniRule"/>
</dbReference>
<dbReference type="Pfam" id="PF00697">
    <property type="entry name" value="PRAI"/>
    <property type="match status" value="1"/>
</dbReference>
<dbReference type="InterPro" id="IPR013785">
    <property type="entry name" value="Aldolase_TIM"/>
</dbReference>
<dbReference type="NCBIfam" id="NF002295">
    <property type="entry name" value="PRK01222.1-1"/>
    <property type="match status" value="1"/>
</dbReference>
<dbReference type="GO" id="GO:0004640">
    <property type="term" value="F:phosphoribosylanthranilate isomerase activity"/>
    <property type="evidence" value="ECO:0007669"/>
    <property type="project" value="UniProtKB-UniRule"/>
</dbReference>
<dbReference type="HAMAP" id="MF_00135">
    <property type="entry name" value="PRAI"/>
    <property type="match status" value="1"/>
</dbReference>
<dbReference type="InterPro" id="IPR011060">
    <property type="entry name" value="RibuloseP-bd_barrel"/>
</dbReference>
<sequence>MRVKICGINSEAAFDAAVAAGADWIGLVFFPPSPRAITPRRAASLSARQKGGPGRVGLFVAPRAEEIEAALAALPLDVLQIHDTAEAAARWRARFGLPVWRAVGIATAADLPRAADGADALLLDASPPRDATRPGGNARPFDWALLRGWHPPAPWLLAGGLTPETVAAAIAATGATAVDVSSGVERAPGEKDPARIRAFIAAARGLPSSMGLL</sequence>
<evidence type="ECO:0000256" key="1">
    <source>
        <dbReference type="ARBA" id="ARBA00001164"/>
    </source>
</evidence>
<dbReference type="Gene3D" id="3.20.20.70">
    <property type="entry name" value="Aldolase class I"/>
    <property type="match status" value="1"/>
</dbReference>
<dbReference type="InterPro" id="IPR044643">
    <property type="entry name" value="TrpF_fam"/>
</dbReference>
<keyword evidence="8 9" id="KW-0413">Isomerase</keyword>
<comment type="catalytic activity">
    <reaction evidence="1 9">
        <text>N-(5-phospho-beta-D-ribosyl)anthranilate = 1-(2-carboxyphenylamino)-1-deoxy-D-ribulose 5-phosphate</text>
        <dbReference type="Rhea" id="RHEA:21540"/>
        <dbReference type="ChEBI" id="CHEBI:18277"/>
        <dbReference type="ChEBI" id="CHEBI:58613"/>
        <dbReference type="EC" id="5.3.1.24"/>
    </reaction>
</comment>
<comment type="caution">
    <text evidence="11">The sequence shown here is derived from an EMBL/GenBank/DDBJ whole genome shotgun (WGS) entry which is preliminary data.</text>
</comment>
<proteinExistence type="inferred from homology"/>
<comment type="similarity">
    <text evidence="9">Belongs to the TrpF family.</text>
</comment>
<dbReference type="PANTHER" id="PTHR42894">
    <property type="entry name" value="N-(5'-PHOSPHORIBOSYL)ANTHRANILATE ISOMERASE"/>
    <property type="match status" value="1"/>
</dbReference>
<accession>A0A8J4HFR3</accession>
<dbReference type="EMBL" id="DTQM01000257">
    <property type="protein sequence ID" value="HGC44236.1"/>
    <property type="molecule type" value="Genomic_DNA"/>
</dbReference>
<dbReference type="PANTHER" id="PTHR42894:SF1">
    <property type="entry name" value="N-(5'-PHOSPHORIBOSYL)ANTHRANILATE ISOMERASE"/>
    <property type="match status" value="1"/>
</dbReference>
<comment type="pathway">
    <text evidence="2 9">Amino-acid biosynthesis; L-tryptophan biosynthesis; L-tryptophan from chorismate: step 3/5.</text>
</comment>
<evidence type="ECO:0000256" key="3">
    <source>
        <dbReference type="ARBA" id="ARBA00012572"/>
    </source>
</evidence>
<evidence type="ECO:0000256" key="8">
    <source>
        <dbReference type="ARBA" id="ARBA00023235"/>
    </source>
</evidence>
<evidence type="ECO:0000256" key="9">
    <source>
        <dbReference type="HAMAP-Rule" id="MF_00135"/>
    </source>
</evidence>
<protein>
    <recommendedName>
        <fullName evidence="4 9">N-(5'-phosphoribosyl)anthranilate isomerase</fullName>
        <shortName evidence="9">PRAI</shortName>
        <ecNumber evidence="3 9">5.3.1.24</ecNumber>
    </recommendedName>
</protein>
<evidence type="ECO:0000256" key="5">
    <source>
        <dbReference type="ARBA" id="ARBA00022605"/>
    </source>
</evidence>
<dbReference type="AlphaFoldDB" id="A0A8J4HFR3"/>